<proteinExistence type="evidence at transcript level"/>
<dbReference type="GO" id="GO:0005758">
    <property type="term" value="C:mitochondrial intermembrane space"/>
    <property type="evidence" value="ECO:0007669"/>
    <property type="project" value="TreeGrafter"/>
</dbReference>
<protein>
    <submittedName>
        <fullName evidence="1">SJCHGC08253 protein</fullName>
    </submittedName>
</protein>
<evidence type="ECO:0000313" key="1">
    <source>
        <dbReference type="EMBL" id="AAW27845.1"/>
    </source>
</evidence>
<dbReference type="InterPro" id="IPR040239">
    <property type="entry name" value="HcpB-like"/>
</dbReference>
<name>Q5D8L1_SCHJA</name>
<accession>Q5D8L1</accession>
<dbReference type="AlphaFoldDB" id="Q5D8L1"/>
<organism evidence="1">
    <name type="scientific">Schistosoma japonicum</name>
    <name type="common">Blood fluke</name>
    <dbReference type="NCBI Taxonomy" id="6182"/>
    <lineage>
        <taxon>Eukaryota</taxon>
        <taxon>Metazoa</taxon>
        <taxon>Spiralia</taxon>
        <taxon>Lophotrochozoa</taxon>
        <taxon>Platyhelminthes</taxon>
        <taxon>Trematoda</taxon>
        <taxon>Digenea</taxon>
        <taxon>Strigeidida</taxon>
        <taxon>Schistosomatoidea</taxon>
        <taxon>Schistosomatidae</taxon>
        <taxon>Schistosoma</taxon>
    </lineage>
</organism>
<reference evidence="1" key="1">
    <citation type="submission" date="2004-11" db="EMBL/GenBank/DDBJ databases">
        <title>The full-length cDNA sequences of Schistosoma japonicum genes.</title>
        <authorList>
            <person name="Han Z."/>
        </authorList>
    </citation>
    <scope>NUCLEOTIDE SEQUENCE</scope>
</reference>
<dbReference type="PANTHER" id="PTHR13891:SF1">
    <property type="entry name" value="CYTOCHROME C OXIDASE ASSEMBLY FACTOR 7"/>
    <property type="match status" value="1"/>
</dbReference>
<reference evidence="1" key="2">
    <citation type="journal article" date="2006" name="PLoS Pathog.">
        <title>New perspectives on host-parasite interplay by comparative transcriptomic and proteomic analyses of Schistosoma japonicum.</title>
        <authorList>
            <person name="Liu F."/>
            <person name="Lu J."/>
            <person name="Hu W."/>
            <person name="Wang S.Y."/>
            <person name="Cui S.J."/>
            <person name="Chi M."/>
            <person name="Yan Q."/>
            <person name="Wang X.R."/>
            <person name="Song H.D."/>
            <person name="Xu X.N."/>
            <person name="Wang J.J."/>
            <person name="Zhang X.L."/>
            <person name="Zhang X."/>
            <person name="Wang Z.Q."/>
            <person name="Xue C.L."/>
            <person name="Brindley P.J."/>
            <person name="McManus D.P."/>
            <person name="Yang P.Y."/>
            <person name="Feng Z."/>
            <person name="Chen Z."/>
            <person name="Han Z.G."/>
        </authorList>
    </citation>
    <scope>NUCLEOTIDE SEQUENCE</scope>
</reference>
<dbReference type="PANTHER" id="PTHR13891">
    <property type="entry name" value="CYTOCHROME C OXIDASE ASSEMBLY FACTOR 7"/>
    <property type="match status" value="1"/>
</dbReference>
<sequence>MNDSGVLSFKTPEEMHNYMENLGLGFEYGCVRESNPVSCHSWAVWCSDYKKLVTKSIDILKENCFKRNYGDSCYRFGSLKIIGGTGVLRDPLEAFRSFEHGCKAGKQGKCCQAAGRLLLTVYLVTHLIYLLQCSYFELGCHDNVPEELFHLGWCTNGVS</sequence>
<dbReference type="EMBL" id="AY816113">
    <property type="protein sequence ID" value="AAW27845.1"/>
    <property type="molecule type" value="mRNA"/>
</dbReference>